<feature type="non-terminal residue" evidence="3">
    <location>
        <position position="159"/>
    </location>
</feature>
<evidence type="ECO:0000313" key="4">
    <source>
        <dbReference type="Proteomes" id="UP000663870"/>
    </source>
</evidence>
<dbReference type="EMBL" id="CAJNOL010015143">
    <property type="protein sequence ID" value="CAF1670553.1"/>
    <property type="molecule type" value="Genomic_DNA"/>
</dbReference>
<dbReference type="AlphaFoldDB" id="A0A816G5D4"/>
<feature type="compositionally biased region" description="Basic residues" evidence="1">
    <location>
        <begin position="10"/>
        <end position="26"/>
    </location>
</feature>
<reference evidence="3" key="1">
    <citation type="submission" date="2021-02" db="EMBL/GenBank/DDBJ databases">
        <authorList>
            <person name="Nowell W R."/>
        </authorList>
    </citation>
    <scope>NUCLEOTIDE SEQUENCE</scope>
</reference>
<evidence type="ECO:0000313" key="2">
    <source>
        <dbReference type="EMBL" id="CAF1543964.1"/>
    </source>
</evidence>
<comment type="caution">
    <text evidence="3">The sequence shown here is derived from an EMBL/GenBank/DDBJ whole genome shotgun (WGS) entry which is preliminary data.</text>
</comment>
<keyword evidence="4" id="KW-1185">Reference proteome</keyword>
<dbReference type="EMBL" id="CAJNOH010013251">
    <property type="protein sequence ID" value="CAF1543964.1"/>
    <property type="molecule type" value="Genomic_DNA"/>
</dbReference>
<feature type="non-terminal residue" evidence="3">
    <location>
        <position position="1"/>
    </location>
</feature>
<protein>
    <submittedName>
        <fullName evidence="3">Uncharacterized protein</fullName>
    </submittedName>
</protein>
<name>A0A816G5D4_9BILA</name>
<dbReference type="Proteomes" id="UP000663854">
    <property type="component" value="Unassembled WGS sequence"/>
</dbReference>
<dbReference type="Proteomes" id="UP000663870">
    <property type="component" value="Unassembled WGS sequence"/>
</dbReference>
<accession>A0A816G5D4</accession>
<organism evidence="3 4">
    <name type="scientific">Rotaria sordida</name>
    <dbReference type="NCBI Taxonomy" id="392033"/>
    <lineage>
        <taxon>Eukaryota</taxon>
        <taxon>Metazoa</taxon>
        <taxon>Spiralia</taxon>
        <taxon>Gnathifera</taxon>
        <taxon>Rotifera</taxon>
        <taxon>Eurotatoria</taxon>
        <taxon>Bdelloidea</taxon>
        <taxon>Philodinida</taxon>
        <taxon>Philodinidae</taxon>
        <taxon>Rotaria</taxon>
    </lineage>
</organism>
<proteinExistence type="predicted"/>
<gene>
    <name evidence="3" type="ORF">JXQ802_LOCUS57528</name>
    <name evidence="2" type="ORF">PYM288_LOCUS40925</name>
</gene>
<feature type="region of interest" description="Disordered" evidence="1">
    <location>
        <begin position="1"/>
        <end position="26"/>
    </location>
</feature>
<evidence type="ECO:0000256" key="1">
    <source>
        <dbReference type="SAM" id="MobiDB-lite"/>
    </source>
</evidence>
<sequence>PRSISQTKSSGRKSKSSSTIKRKHGKANVYNGEPKWYLETLSSINTNNNNNNDNTAISSTISTPIIDRSSRRLGSSSSSLCSTPNDRSLGRAIFDINTMLMSIGLGRHLPAQIDASSIRTFQPQQPPVIYSTNETVKTKDHKKINSTPIINDTIKQTNE</sequence>
<evidence type="ECO:0000313" key="3">
    <source>
        <dbReference type="EMBL" id="CAF1670553.1"/>
    </source>
</evidence>